<dbReference type="RefSeq" id="WP_212983976.1">
    <property type="nucleotide sequence ID" value="NZ_BORU01000001.1"/>
</dbReference>
<accession>A0ABQ4LDC5</accession>
<protein>
    <submittedName>
        <fullName evidence="1">Uncharacterized protein</fullName>
    </submittedName>
</protein>
<name>A0ABQ4LDC5_9BACL</name>
<dbReference type="Gene3D" id="3.90.25.10">
    <property type="entry name" value="UDP-galactose 4-epimerase, domain 1"/>
    <property type="match status" value="1"/>
</dbReference>
<dbReference type="Proteomes" id="UP000676601">
    <property type="component" value="Unassembled WGS sequence"/>
</dbReference>
<gene>
    <name evidence="1" type="ORF">J21TS7_28800</name>
</gene>
<evidence type="ECO:0000313" key="1">
    <source>
        <dbReference type="EMBL" id="GIO54562.1"/>
    </source>
</evidence>
<evidence type="ECO:0000313" key="2">
    <source>
        <dbReference type="Proteomes" id="UP000676601"/>
    </source>
</evidence>
<sequence>MLEPEDLSCEDMAKILTEVLGTPIRYEQMALDSYKQLFLGMGYTEAMAQGMVDMDIAGADGIFDALQRTPENTSLTSSRHWAETVLKPAFDAI</sequence>
<reference evidence="1 2" key="1">
    <citation type="submission" date="2021-03" db="EMBL/GenBank/DDBJ databases">
        <title>Antimicrobial resistance genes in bacteria isolated from Japanese honey, and their potential for conferring macrolide and lincosamide resistance in the American foulbrood pathogen Paenibacillus larvae.</title>
        <authorList>
            <person name="Okamoto M."/>
            <person name="Kumagai M."/>
            <person name="Kanamori H."/>
            <person name="Takamatsu D."/>
        </authorList>
    </citation>
    <scope>NUCLEOTIDE SEQUENCE [LARGE SCALE GENOMIC DNA]</scope>
    <source>
        <strain evidence="1 2">J21TS7</strain>
    </source>
</reference>
<organism evidence="1 2">
    <name type="scientific">Paenibacillus cineris</name>
    <dbReference type="NCBI Taxonomy" id="237530"/>
    <lineage>
        <taxon>Bacteria</taxon>
        <taxon>Bacillati</taxon>
        <taxon>Bacillota</taxon>
        <taxon>Bacilli</taxon>
        <taxon>Bacillales</taxon>
        <taxon>Paenibacillaceae</taxon>
        <taxon>Paenibacillus</taxon>
    </lineage>
</organism>
<comment type="caution">
    <text evidence="1">The sequence shown here is derived from an EMBL/GenBank/DDBJ whole genome shotgun (WGS) entry which is preliminary data.</text>
</comment>
<keyword evidence="2" id="KW-1185">Reference proteome</keyword>
<proteinExistence type="predicted"/>
<dbReference type="EMBL" id="BORU01000001">
    <property type="protein sequence ID" value="GIO54562.1"/>
    <property type="molecule type" value="Genomic_DNA"/>
</dbReference>